<dbReference type="AlphaFoldDB" id="A8RRI1"/>
<organism evidence="1 2">
    <name type="scientific">Enterocloster bolteae (strain ATCC BAA-613 / DSM 15670 / CCUG 46953 / JCM 12243 / WAL 16351)</name>
    <name type="common">Clostridium bolteae</name>
    <dbReference type="NCBI Taxonomy" id="411902"/>
    <lineage>
        <taxon>Bacteria</taxon>
        <taxon>Bacillati</taxon>
        <taxon>Bacillota</taxon>
        <taxon>Clostridia</taxon>
        <taxon>Lachnospirales</taxon>
        <taxon>Lachnospiraceae</taxon>
        <taxon>Enterocloster</taxon>
    </lineage>
</organism>
<protein>
    <submittedName>
        <fullName evidence="1">Uncharacterized protein</fullName>
    </submittedName>
</protein>
<dbReference type="HOGENOM" id="CLU_2988503_0_0_9"/>
<reference evidence="1 2" key="2">
    <citation type="submission" date="2007-09" db="EMBL/GenBank/DDBJ databases">
        <title>Draft genome sequence of Clostridium bolteae (ATCC BAA-613).</title>
        <authorList>
            <person name="Sudarsanam P."/>
            <person name="Ley R."/>
            <person name="Guruge J."/>
            <person name="Turnbaugh P.J."/>
            <person name="Mahowald M."/>
            <person name="Liep D."/>
            <person name="Gordon J."/>
        </authorList>
    </citation>
    <scope>NUCLEOTIDE SEQUENCE [LARGE SCALE GENOMIC DNA]</scope>
    <source>
        <strain evidence="2">ATCC BAA-613 / DSM 15670 / CCUG 46953 / JCM 12243 / WAL 16351</strain>
    </source>
</reference>
<evidence type="ECO:0000313" key="2">
    <source>
        <dbReference type="Proteomes" id="UP000005396"/>
    </source>
</evidence>
<reference evidence="1 2" key="1">
    <citation type="submission" date="2007-08" db="EMBL/GenBank/DDBJ databases">
        <authorList>
            <person name="Fulton L."/>
            <person name="Clifton S."/>
            <person name="Fulton B."/>
            <person name="Xu J."/>
            <person name="Minx P."/>
            <person name="Pepin K.H."/>
            <person name="Johnson M."/>
            <person name="Thiruvilangam P."/>
            <person name="Bhonagiri V."/>
            <person name="Nash W.E."/>
            <person name="Mardis E.R."/>
            <person name="Wilson R.K."/>
        </authorList>
    </citation>
    <scope>NUCLEOTIDE SEQUENCE [LARGE SCALE GENOMIC DNA]</scope>
    <source>
        <strain evidence="2">ATCC BAA-613 / DSM 15670 / CCUG 46953 / JCM 12243 / WAL 16351</strain>
    </source>
</reference>
<gene>
    <name evidence="1" type="ORF">CLOBOL_03007</name>
</gene>
<comment type="caution">
    <text evidence="1">The sequence shown here is derived from an EMBL/GenBank/DDBJ whole genome shotgun (WGS) entry which is preliminary data.</text>
</comment>
<dbReference type="EMBL" id="ABCC02000028">
    <property type="protein sequence ID" value="EDP16673.1"/>
    <property type="molecule type" value="Genomic_DNA"/>
</dbReference>
<proteinExistence type="predicted"/>
<accession>A8RRI1</accession>
<evidence type="ECO:0000313" key="1">
    <source>
        <dbReference type="EMBL" id="EDP16673.1"/>
    </source>
</evidence>
<dbReference type="Proteomes" id="UP000005396">
    <property type="component" value="Unassembled WGS sequence"/>
</dbReference>
<sequence>MACSAPIRGCYLLAPGRRTEKSASCTTFSAALKRAYSALPYSGFAPMGACWFALAPY</sequence>
<dbReference type="PaxDb" id="411902-CLOBOL_03007"/>
<name>A8RRI1_ENTBW</name>